<dbReference type="InterPro" id="IPR044846">
    <property type="entry name" value="GH10"/>
</dbReference>
<evidence type="ECO:0000256" key="5">
    <source>
        <dbReference type="ARBA" id="ARBA00022729"/>
    </source>
</evidence>
<keyword evidence="6 12" id="KW-0378">Hydrolase</keyword>
<name>A4UWT9_9EUKA</name>
<dbReference type="Pfam" id="PF00331">
    <property type="entry name" value="Glyco_hydro_10"/>
    <property type="match status" value="1"/>
</dbReference>
<comment type="similarity">
    <text evidence="2">Belongs to the glycosyl hydrolase 10 (cellulase F) family.</text>
</comment>
<dbReference type="SMART" id="SM00633">
    <property type="entry name" value="Glyco_10"/>
    <property type="match status" value="1"/>
</dbReference>
<dbReference type="GO" id="GO:0045493">
    <property type="term" value="P:xylan catabolic process"/>
    <property type="evidence" value="ECO:0007669"/>
    <property type="project" value="UniProtKB-KW"/>
</dbReference>
<keyword evidence="4" id="KW-0858">Xylan degradation</keyword>
<dbReference type="Gene3D" id="3.20.20.80">
    <property type="entry name" value="Glycosidases"/>
    <property type="match status" value="1"/>
</dbReference>
<organism evidence="12">
    <name type="scientific">uncultured symbiotic protist of Hodotermopsis sjoestedti</name>
    <dbReference type="NCBI Taxonomy" id="403659"/>
    <lineage>
        <taxon>Eukaryota</taxon>
        <taxon>environmental samples</taxon>
    </lineage>
</organism>
<evidence type="ECO:0000256" key="10">
    <source>
        <dbReference type="SAM" id="SignalP"/>
    </source>
</evidence>
<feature type="signal peptide" evidence="10">
    <location>
        <begin position="1"/>
        <end position="16"/>
    </location>
</feature>
<feature type="domain" description="GH10" evidence="11">
    <location>
        <begin position="26"/>
        <end position="297"/>
    </location>
</feature>
<dbReference type="SUPFAM" id="SSF51445">
    <property type="entry name" value="(Trans)glycosidases"/>
    <property type="match status" value="1"/>
</dbReference>
<dbReference type="InterPro" id="IPR001000">
    <property type="entry name" value="GH10_dom"/>
</dbReference>
<feature type="chain" id="PRO_5002674954" description="endo-1,4-beta-xylanase" evidence="10">
    <location>
        <begin position="17"/>
        <end position="301"/>
    </location>
</feature>
<keyword evidence="9" id="KW-0624">Polysaccharide degradation</keyword>
<keyword evidence="8" id="KW-0326">Glycosidase</keyword>
<evidence type="ECO:0000256" key="8">
    <source>
        <dbReference type="ARBA" id="ARBA00023295"/>
    </source>
</evidence>
<protein>
    <recommendedName>
        <fullName evidence="3">endo-1,4-beta-xylanase</fullName>
        <ecNumber evidence="3">3.2.1.8</ecNumber>
    </recommendedName>
</protein>
<evidence type="ECO:0000256" key="4">
    <source>
        <dbReference type="ARBA" id="ARBA00022651"/>
    </source>
</evidence>
<evidence type="ECO:0000256" key="3">
    <source>
        <dbReference type="ARBA" id="ARBA00012590"/>
    </source>
</evidence>
<dbReference type="PANTHER" id="PTHR31490">
    <property type="entry name" value="GLYCOSYL HYDROLASE"/>
    <property type="match status" value="1"/>
</dbReference>
<keyword evidence="5 10" id="KW-0732">Signal</keyword>
<evidence type="ECO:0000256" key="7">
    <source>
        <dbReference type="ARBA" id="ARBA00023277"/>
    </source>
</evidence>
<dbReference type="CAZy" id="GH10">
    <property type="family name" value="Glycoside Hydrolase Family 10"/>
</dbReference>
<dbReference type="EMBL" id="AB274590">
    <property type="protein sequence ID" value="BAF57349.1"/>
    <property type="molecule type" value="mRNA"/>
</dbReference>
<dbReference type="PROSITE" id="PS51760">
    <property type="entry name" value="GH10_2"/>
    <property type="match status" value="1"/>
</dbReference>
<dbReference type="EC" id="3.2.1.8" evidence="3"/>
<evidence type="ECO:0000256" key="6">
    <source>
        <dbReference type="ARBA" id="ARBA00022801"/>
    </source>
</evidence>
<accession>A4UWT9</accession>
<sequence>MFVLLIFNAFSALATGKSKFLGNIVGSSVPSSWDTYWNQVTAENGCKWESVEGTRGSYNWAQCDVAADHAKSAGIPFKYHTFVWGSQEPSWLGNLGSADKKTAVENLIRAAASHYSPDYIDVVNEALHAPSNARDGLGGSGSTGWDWIVTAFTLARSAFPSSKLLINEYGIINDASEIKQYLQIVDALKAKNLIDGIGIQTHQFNVNDLSAATITSNLNTLAASGLPIYSSELDINGNSEANQAAIYQRVFPAIWEHSGVKGITLWGWITGQTWKDGTGIADASGNPRQALTWLKTYMASQ</sequence>
<dbReference type="InterPro" id="IPR017853">
    <property type="entry name" value="GH"/>
</dbReference>
<keyword evidence="7" id="KW-0119">Carbohydrate metabolism</keyword>
<evidence type="ECO:0000259" key="11">
    <source>
        <dbReference type="PROSITE" id="PS51760"/>
    </source>
</evidence>
<dbReference type="PRINTS" id="PR00134">
    <property type="entry name" value="GLHYDRLASE10"/>
</dbReference>
<evidence type="ECO:0000313" key="12">
    <source>
        <dbReference type="EMBL" id="BAF57349.1"/>
    </source>
</evidence>
<dbReference type="AlphaFoldDB" id="A4UWT9"/>
<evidence type="ECO:0000256" key="1">
    <source>
        <dbReference type="ARBA" id="ARBA00000681"/>
    </source>
</evidence>
<proteinExistence type="evidence at transcript level"/>
<dbReference type="PANTHER" id="PTHR31490:SF88">
    <property type="entry name" value="BETA-XYLANASE"/>
    <property type="match status" value="1"/>
</dbReference>
<reference evidence="12" key="1">
    <citation type="journal article" date="2010" name="PLoS ONE">
        <title>Phylogenetic analysis of cellulolytic enzyme genes from representative lineages of termites and a related cockroach.</title>
        <authorList>
            <person name="Todaka N."/>
            <person name="Inoue T."/>
            <person name="Saita K."/>
            <person name="Ohkuma M."/>
            <person name="Nalepa C.A."/>
            <person name="Lenz M."/>
            <person name="Kudo T."/>
            <person name="Moriya S."/>
        </authorList>
    </citation>
    <scope>NUCLEOTIDE SEQUENCE</scope>
</reference>
<dbReference type="GO" id="GO:0031176">
    <property type="term" value="F:endo-1,4-beta-xylanase activity"/>
    <property type="evidence" value="ECO:0007669"/>
    <property type="project" value="UniProtKB-EC"/>
</dbReference>
<evidence type="ECO:0000256" key="2">
    <source>
        <dbReference type="ARBA" id="ARBA00007495"/>
    </source>
</evidence>
<evidence type="ECO:0000256" key="9">
    <source>
        <dbReference type="ARBA" id="ARBA00023326"/>
    </source>
</evidence>
<comment type="catalytic activity">
    <reaction evidence="1">
        <text>Endohydrolysis of (1-&gt;4)-beta-D-xylosidic linkages in xylans.</text>
        <dbReference type="EC" id="3.2.1.8"/>
    </reaction>
</comment>